<feature type="signal peptide" evidence="1">
    <location>
        <begin position="1"/>
        <end position="22"/>
    </location>
</feature>
<dbReference type="Proteomes" id="UP001589654">
    <property type="component" value="Unassembled WGS sequence"/>
</dbReference>
<evidence type="ECO:0000313" key="2">
    <source>
        <dbReference type="EMBL" id="MFB9211065.1"/>
    </source>
</evidence>
<gene>
    <name evidence="2" type="ORF">ACFFUR_04545</name>
</gene>
<organism evidence="2 3">
    <name type="scientific">Echinicola jeungdonensis</name>
    <dbReference type="NCBI Taxonomy" id="709343"/>
    <lineage>
        <taxon>Bacteria</taxon>
        <taxon>Pseudomonadati</taxon>
        <taxon>Bacteroidota</taxon>
        <taxon>Cytophagia</taxon>
        <taxon>Cytophagales</taxon>
        <taxon>Cyclobacteriaceae</taxon>
        <taxon>Echinicola</taxon>
    </lineage>
</organism>
<comment type="caution">
    <text evidence="2">The sequence shown here is derived from an EMBL/GenBank/DDBJ whole genome shotgun (WGS) entry which is preliminary data.</text>
</comment>
<feature type="chain" id="PRO_5046711951" evidence="1">
    <location>
        <begin position="23"/>
        <end position="237"/>
    </location>
</feature>
<accession>A0ABV5J2Q4</accession>
<keyword evidence="1" id="KW-0732">Signal</keyword>
<name>A0ABV5J2Q4_9BACT</name>
<dbReference type="Pfam" id="PF10670">
    <property type="entry name" value="DUF4198"/>
    <property type="match status" value="1"/>
</dbReference>
<evidence type="ECO:0000256" key="1">
    <source>
        <dbReference type="SAM" id="SignalP"/>
    </source>
</evidence>
<reference evidence="2 3" key="1">
    <citation type="submission" date="2024-09" db="EMBL/GenBank/DDBJ databases">
        <authorList>
            <person name="Sun Q."/>
            <person name="Mori K."/>
        </authorList>
    </citation>
    <scope>NUCLEOTIDE SEQUENCE [LARGE SCALE GENOMIC DNA]</scope>
    <source>
        <strain evidence="2 3">CECT 7682</strain>
    </source>
</reference>
<keyword evidence="3" id="KW-1185">Reference proteome</keyword>
<dbReference type="RefSeq" id="WP_290249634.1">
    <property type="nucleotide sequence ID" value="NZ_JAUFQT010000002.1"/>
</dbReference>
<dbReference type="EMBL" id="JBHMEW010000039">
    <property type="protein sequence ID" value="MFB9211065.1"/>
    <property type="molecule type" value="Genomic_DNA"/>
</dbReference>
<evidence type="ECO:0000313" key="3">
    <source>
        <dbReference type="Proteomes" id="UP001589654"/>
    </source>
</evidence>
<sequence>MKIKFSLLLAIGLLLNLGQVMAHALWIETEMSGKKGYEQEVKIYYGEYEEGMIEDVADWYSDVKDFKLWLVGPNGEKTELETAAAEDHFKAKFTPEMDGIYRLQISHSAKDLGGDYLYQFNTATQVCVGDSKAIELKGEKTDLALLLTTPAKKSLKKELEFKTFFKGSPKAEVKVAAVSPKGWTKEFESDENGELSIETPWKGQYIIEATYTQETSGEHHGAPYQFIWRCATQSIER</sequence>
<dbReference type="InterPro" id="IPR019613">
    <property type="entry name" value="DUF4198"/>
</dbReference>
<proteinExistence type="predicted"/>
<protein>
    <submittedName>
        <fullName evidence="2">DUF4198 domain-containing protein</fullName>
    </submittedName>
</protein>